<dbReference type="GeneID" id="66709734"/>
<comment type="caution">
    <text evidence="2">The sequence shown here is derived from an EMBL/GenBank/DDBJ whole genome shotgun (WGS) entry which is preliminary data.</text>
</comment>
<keyword evidence="1" id="KW-0472">Membrane</keyword>
<dbReference type="EMBL" id="JACEGB010000136">
    <property type="protein sequence ID" value="MBC1190696.1"/>
    <property type="molecule type" value="Genomic_DNA"/>
</dbReference>
<dbReference type="AlphaFoldDB" id="A0A841URB6"/>
<reference evidence="2 3" key="1">
    <citation type="submission" date="2020-07" db="EMBL/GenBank/DDBJ databases">
        <title>Genomes of two Microcystis aeruginosa (Cyanobacteria) strains from Florida (USA) with disparate toxicogenic potential.</title>
        <authorList>
            <person name="Lefler F.W."/>
            <person name="Barbosa M."/>
            <person name="Berthold D.E."/>
            <person name="Laughinghouse H.D. IV."/>
        </authorList>
    </citation>
    <scope>NUCLEOTIDE SEQUENCE [LARGE SCALE GENOMIC DNA]</scope>
    <source>
        <strain evidence="2 3">BLCCF108</strain>
    </source>
</reference>
<dbReference type="Proteomes" id="UP000551499">
    <property type="component" value="Unassembled WGS sequence"/>
</dbReference>
<evidence type="ECO:0000313" key="3">
    <source>
        <dbReference type="Proteomes" id="UP000551499"/>
    </source>
</evidence>
<evidence type="ECO:0000313" key="2">
    <source>
        <dbReference type="EMBL" id="MBC1190696.1"/>
    </source>
</evidence>
<dbReference type="RefSeq" id="WP_139294327.1">
    <property type="nucleotide sequence ID" value="NZ_JACEGB010000136.1"/>
</dbReference>
<name>A0A841URB6_MICAE</name>
<feature type="transmembrane region" description="Helical" evidence="1">
    <location>
        <begin position="6"/>
        <end position="22"/>
    </location>
</feature>
<sequence length="61" mass="7186">MPPYLSIFVATLAKIFLLYYPFSCNCMFELIEIAQNGDFYDRIFPIVLTDAKIYNPKDRLK</sequence>
<organism evidence="2 3">
    <name type="scientific">Microcystis aeruginosa BLCC-F108</name>
    <dbReference type="NCBI Taxonomy" id="2755317"/>
    <lineage>
        <taxon>Bacteria</taxon>
        <taxon>Bacillati</taxon>
        <taxon>Cyanobacteriota</taxon>
        <taxon>Cyanophyceae</taxon>
        <taxon>Oscillatoriophycideae</taxon>
        <taxon>Chroococcales</taxon>
        <taxon>Microcystaceae</taxon>
        <taxon>Microcystis</taxon>
    </lineage>
</organism>
<proteinExistence type="predicted"/>
<accession>A0A841URB6</accession>
<gene>
    <name evidence="2" type="ORF">H0902_07655</name>
</gene>
<keyword evidence="1" id="KW-1133">Transmembrane helix</keyword>
<evidence type="ECO:0000256" key="1">
    <source>
        <dbReference type="SAM" id="Phobius"/>
    </source>
</evidence>
<protein>
    <submittedName>
        <fullName evidence="2">Uncharacterized protein</fullName>
    </submittedName>
</protein>
<keyword evidence="1" id="KW-0812">Transmembrane</keyword>